<gene>
    <name evidence="6" type="ORF">SAMN04489711_103169</name>
</gene>
<feature type="domain" description="Peptidase M16 N-terminal" evidence="4">
    <location>
        <begin position="65"/>
        <end position="203"/>
    </location>
</feature>
<dbReference type="PANTHER" id="PTHR11851">
    <property type="entry name" value="METALLOPROTEASE"/>
    <property type="match status" value="1"/>
</dbReference>
<reference evidence="7" key="1">
    <citation type="submission" date="2016-10" db="EMBL/GenBank/DDBJ databases">
        <authorList>
            <person name="Varghese N."/>
            <person name="Submissions S."/>
        </authorList>
    </citation>
    <scope>NUCLEOTIDE SEQUENCE [LARGE SCALE GENOMIC DNA]</scope>
    <source>
        <strain evidence="7">DSM 27981</strain>
    </source>
</reference>
<keyword evidence="7" id="KW-1185">Reference proteome</keyword>
<accession>A0A1I2BUA0</accession>
<dbReference type="OrthoDB" id="9811314at2"/>
<dbReference type="Proteomes" id="UP000199119">
    <property type="component" value="Unassembled WGS sequence"/>
</dbReference>
<dbReference type="InterPro" id="IPR007863">
    <property type="entry name" value="Peptidase_M16_C"/>
</dbReference>
<sequence>MKRAITLLGLLACVHAWAQPAAAPASPVPSTTASSTPQPPAAAGPVAREFTLGNGMHLIVRPDRRAPTAVHMVWVRVGSIDEVDGTSGVAHALEHMMFKGSKAVKPGEFSRRVAALGGQENAFTSRDYTGYYQQIPASRLADVMKLESDRFANNQWPDDEFKREIEVIKEERRMRTDDQPRAALMEQLNAATFVASPYHRPVIGWMGDLDSMTPDDVRAFHRQWYVPANAVVVVAGDVDPERVRALAEQTYGRIPARAVPVRKPRPEPEQRGIRRISFKAPAEQAYVALAFRVPSLQRIDGMTAQDRDALALMALSGVLSGYDGARLERALRQGEGRVADQAGSGASVVGRGPSLFFLTGVPSAGKTAAQVEAGLRAEVARIAREGVSEAELNRVKTQWAASTIYERDSLQSQASDLGSNWVQGLPLDADMRLLELLRGVTPAEVQSVAARYFGDDQLTVGTLVPQPIDPAAKRAPALPADAAGRLH</sequence>
<keyword evidence="6" id="KW-0645">Protease</keyword>
<dbReference type="Pfam" id="PF05193">
    <property type="entry name" value="Peptidase_M16_C"/>
    <property type="match status" value="1"/>
</dbReference>
<dbReference type="Pfam" id="PF00675">
    <property type="entry name" value="Peptidase_M16"/>
    <property type="match status" value="1"/>
</dbReference>
<organism evidence="6 7">
    <name type="scientific">Paracidovorax wautersii</name>
    <dbReference type="NCBI Taxonomy" id="1177982"/>
    <lineage>
        <taxon>Bacteria</taxon>
        <taxon>Pseudomonadati</taxon>
        <taxon>Pseudomonadota</taxon>
        <taxon>Betaproteobacteria</taxon>
        <taxon>Burkholderiales</taxon>
        <taxon>Comamonadaceae</taxon>
        <taxon>Paracidovorax</taxon>
    </lineage>
</organism>
<dbReference type="GO" id="GO:0046872">
    <property type="term" value="F:metal ion binding"/>
    <property type="evidence" value="ECO:0007669"/>
    <property type="project" value="InterPro"/>
</dbReference>
<dbReference type="GO" id="GO:0006508">
    <property type="term" value="P:proteolysis"/>
    <property type="evidence" value="ECO:0007669"/>
    <property type="project" value="UniProtKB-KW"/>
</dbReference>
<dbReference type="Gene3D" id="3.30.830.10">
    <property type="entry name" value="Metalloenzyme, LuxS/M16 peptidase-like"/>
    <property type="match status" value="2"/>
</dbReference>
<dbReference type="GO" id="GO:0008233">
    <property type="term" value="F:peptidase activity"/>
    <property type="evidence" value="ECO:0007669"/>
    <property type="project" value="UniProtKB-KW"/>
</dbReference>
<dbReference type="InterPro" id="IPR050361">
    <property type="entry name" value="MPP/UQCRC_Complex"/>
</dbReference>
<dbReference type="RefSeq" id="WP_092938470.1">
    <property type="nucleotide sequence ID" value="NZ_FONX01000003.1"/>
</dbReference>
<evidence type="ECO:0000259" key="4">
    <source>
        <dbReference type="Pfam" id="PF00675"/>
    </source>
</evidence>
<evidence type="ECO:0000313" key="7">
    <source>
        <dbReference type="Proteomes" id="UP000199119"/>
    </source>
</evidence>
<evidence type="ECO:0000313" key="6">
    <source>
        <dbReference type="EMBL" id="SFE58953.1"/>
    </source>
</evidence>
<keyword evidence="6" id="KW-0378">Hydrolase</keyword>
<evidence type="ECO:0000259" key="5">
    <source>
        <dbReference type="Pfam" id="PF05193"/>
    </source>
</evidence>
<feature type="domain" description="Peptidase M16 C-terminal" evidence="5">
    <location>
        <begin position="211"/>
        <end position="398"/>
    </location>
</feature>
<keyword evidence="3" id="KW-0732">Signal</keyword>
<evidence type="ECO:0000256" key="2">
    <source>
        <dbReference type="SAM" id="MobiDB-lite"/>
    </source>
</evidence>
<dbReference type="EMBL" id="FONX01000003">
    <property type="protein sequence ID" value="SFE58953.1"/>
    <property type="molecule type" value="Genomic_DNA"/>
</dbReference>
<comment type="similarity">
    <text evidence="1">Belongs to the peptidase M16 family.</text>
</comment>
<evidence type="ECO:0000256" key="3">
    <source>
        <dbReference type="SAM" id="SignalP"/>
    </source>
</evidence>
<feature type="compositionally biased region" description="Low complexity" evidence="2">
    <location>
        <begin position="24"/>
        <end position="36"/>
    </location>
</feature>
<name>A0A1I2BUA0_9BURK</name>
<feature type="chain" id="PRO_5011441190" evidence="3">
    <location>
        <begin position="19"/>
        <end position="487"/>
    </location>
</feature>
<dbReference type="STRING" id="1177982.SAMN04489711_103169"/>
<protein>
    <submittedName>
        <fullName evidence="6">Zinc protease</fullName>
    </submittedName>
</protein>
<dbReference type="SUPFAM" id="SSF63411">
    <property type="entry name" value="LuxS/MPP-like metallohydrolase"/>
    <property type="match status" value="2"/>
</dbReference>
<feature type="signal peptide" evidence="3">
    <location>
        <begin position="1"/>
        <end position="18"/>
    </location>
</feature>
<dbReference type="AlphaFoldDB" id="A0A1I2BUA0"/>
<feature type="region of interest" description="Disordered" evidence="2">
    <location>
        <begin position="24"/>
        <end position="44"/>
    </location>
</feature>
<dbReference type="InterPro" id="IPR011765">
    <property type="entry name" value="Pept_M16_N"/>
</dbReference>
<dbReference type="InterPro" id="IPR011249">
    <property type="entry name" value="Metalloenz_LuxS/M16"/>
</dbReference>
<dbReference type="PANTHER" id="PTHR11851:SF49">
    <property type="entry name" value="MITOCHONDRIAL-PROCESSING PEPTIDASE SUBUNIT ALPHA"/>
    <property type="match status" value="1"/>
</dbReference>
<evidence type="ECO:0000256" key="1">
    <source>
        <dbReference type="ARBA" id="ARBA00007261"/>
    </source>
</evidence>
<proteinExistence type="inferred from homology"/>